<accession>A0A0D3IB50</accession>
<dbReference type="GeneID" id="17254637"/>
<dbReference type="KEGG" id="ehx:EMIHUDRAFT_460863"/>
<dbReference type="EnsemblProtists" id="EOD08485">
    <property type="protein sequence ID" value="EOD08485"/>
    <property type="gene ID" value="EMIHUDRAFT_460863"/>
</dbReference>
<dbReference type="HOGENOM" id="CLU_1118157_0_0_1"/>
<evidence type="ECO:0000256" key="1">
    <source>
        <dbReference type="SAM" id="SignalP"/>
    </source>
</evidence>
<organism evidence="2 3">
    <name type="scientific">Emiliania huxleyi (strain CCMP1516)</name>
    <dbReference type="NCBI Taxonomy" id="280463"/>
    <lineage>
        <taxon>Eukaryota</taxon>
        <taxon>Haptista</taxon>
        <taxon>Haptophyta</taxon>
        <taxon>Prymnesiophyceae</taxon>
        <taxon>Isochrysidales</taxon>
        <taxon>Noelaerhabdaceae</taxon>
        <taxon>Emiliania</taxon>
    </lineage>
</organism>
<dbReference type="PaxDb" id="2903-EOD08485"/>
<evidence type="ECO:0000313" key="3">
    <source>
        <dbReference type="Proteomes" id="UP000013827"/>
    </source>
</evidence>
<feature type="chain" id="PRO_5044190373" evidence="1">
    <location>
        <begin position="21"/>
        <end position="249"/>
    </location>
</feature>
<proteinExistence type="predicted"/>
<protein>
    <submittedName>
        <fullName evidence="2">Uncharacterized protein</fullName>
    </submittedName>
</protein>
<dbReference type="RefSeq" id="XP_005760914.1">
    <property type="nucleotide sequence ID" value="XM_005760857.1"/>
</dbReference>
<sequence length="249" mass="27429">MLPASLTVLAALLLNHVGLFVPLVMMTRNCLMPKKPVAIEPKYPACPAELLEAEVTIVVSVKDACSQAPGFIRSLERFAPPGVHLIYTFPNFESCANIDLKGVLARWKKVTLLPLPLRVSPMQGWVDAIPHIRTKYSYLVHNDGYALDSFFGCELLRGLEAHKLVNSSYALAAPMLYESKADGSLAAHATQTNLRLVKDGSPQGMTTEFIEDHGFLIESDKISTVIDPRASFTLEYLDMIMTIRAQGVE</sequence>
<reference evidence="3" key="1">
    <citation type="journal article" date="2013" name="Nature">
        <title>Pan genome of the phytoplankton Emiliania underpins its global distribution.</title>
        <authorList>
            <person name="Read B.A."/>
            <person name="Kegel J."/>
            <person name="Klute M.J."/>
            <person name="Kuo A."/>
            <person name="Lefebvre S.C."/>
            <person name="Maumus F."/>
            <person name="Mayer C."/>
            <person name="Miller J."/>
            <person name="Monier A."/>
            <person name="Salamov A."/>
            <person name="Young J."/>
            <person name="Aguilar M."/>
            <person name="Claverie J.M."/>
            <person name="Frickenhaus S."/>
            <person name="Gonzalez K."/>
            <person name="Herman E.K."/>
            <person name="Lin Y.C."/>
            <person name="Napier J."/>
            <person name="Ogata H."/>
            <person name="Sarno A.F."/>
            <person name="Shmutz J."/>
            <person name="Schroeder D."/>
            <person name="de Vargas C."/>
            <person name="Verret F."/>
            <person name="von Dassow P."/>
            <person name="Valentin K."/>
            <person name="Van de Peer Y."/>
            <person name="Wheeler G."/>
            <person name="Dacks J.B."/>
            <person name="Delwiche C.F."/>
            <person name="Dyhrman S.T."/>
            <person name="Glockner G."/>
            <person name="John U."/>
            <person name="Richards T."/>
            <person name="Worden A.Z."/>
            <person name="Zhang X."/>
            <person name="Grigoriev I.V."/>
            <person name="Allen A.E."/>
            <person name="Bidle K."/>
            <person name="Borodovsky M."/>
            <person name="Bowler C."/>
            <person name="Brownlee C."/>
            <person name="Cock J.M."/>
            <person name="Elias M."/>
            <person name="Gladyshev V.N."/>
            <person name="Groth M."/>
            <person name="Guda C."/>
            <person name="Hadaegh A."/>
            <person name="Iglesias-Rodriguez M.D."/>
            <person name="Jenkins J."/>
            <person name="Jones B.M."/>
            <person name="Lawson T."/>
            <person name="Leese F."/>
            <person name="Lindquist E."/>
            <person name="Lobanov A."/>
            <person name="Lomsadze A."/>
            <person name="Malik S.B."/>
            <person name="Marsh M.E."/>
            <person name="Mackinder L."/>
            <person name="Mock T."/>
            <person name="Mueller-Roeber B."/>
            <person name="Pagarete A."/>
            <person name="Parker M."/>
            <person name="Probert I."/>
            <person name="Quesneville H."/>
            <person name="Raines C."/>
            <person name="Rensing S.A."/>
            <person name="Riano-Pachon D.M."/>
            <person name="Richier S."/>
            <person name="Rokitta S."/>
            <person name="Shiraiwa Y."/>
            <person name="Soanes D.M."/>
            <person name="van der Giezen M."/>
            <person name="Wahlund T.M."/>
            <person name="Williams B."/>
            <person name="Wilson W."/>
            <person name="Wolfe G."/>
            <person name="Wurch L.L."/>
        </authorList>
    </citation>
    <scope>NUCLEOTIDE SEQUENCE</scope>
</reference>
<dbReference type="AlphaFoldDB" id="A0A0D3IB50"/>
<keyword evidence="1" id="KW-0732">Signal</keyword>
<keyword evidence="3" id="KW-1185">Reference proteome</keyword>
<name>A0A0D3IB50_EMIH1</name>
<evidence type="ECO:0000313" key="2">
    <source>
        <dbReference type="EnsemblProtists" id="EOD08485"/>
    </source>
</evidence>
<dbReference type="Proteomes" id="UP000013827">
    <property type="component" value="Unassembled WGS sequence"/>
</dbReference>
<reference evidence="2" key="2">
    <citation type="submission" date="2024-10" db="UniProtKB">
        <authorList>
            <consortium name="EnsemblProtists"/>
        </authorList>
    </citation>
    <scope>IDENTIFICATION</scope>
</reference>
<feature type="signal peptide" evidence="1">
    <location>
        <begin position="1"/>
        <end position="20"/>
    </location>
</feature>